<evidence type="ECO:0000256" key="3">
    <source>
        <dbReference type="ARBA" id="ARBA00022574"/>
    </source>
</evidence>
<dbReference type="OrthoDB" id="10249065at2759"/>
<evidence type="ECO:0000256" key="1">
    <source>
        <dbReference type="ARBA" id="ARBA00004604"/>
    </source>
</evidence>
<dbReference type="EMBL" id="PKPP01002086">
    <property type="protein sequence ID" value="PWA77723.1"/>
    <property type="molecule type" value="Genomic_DNA"/>
</dbReference>
<dbReference type="Proteomes" id="UP000245207">
    <property type="component" value="Unassembled WGS sequence"/>
</dbReference>
<comment type="subcellular location">
    <subcellularLocation>
        <location evidence="1">Nucleus</location>
        <location evidence="1">Nucleolus</location>
    </subcellularLocation>
</comment>
<protein>
    <submittedName>
        <fullName evidence="9">Nucleotide binding,protein binding protein</fullName>
    </submittedName>
</protein>
<dbReference type="Gene3D" id="2.130.10.10">
    <property type="entry name" value="YVTN repeat-like/Quinoprotein amine dehydrogenase"/>
    <property type="match status" value="1"/>
</dbReference>
<dbReference type="AlphaFoldDB" id="A0A2U1NW30"/>
<dbReference type="InterPro" id="IPR011047">
    <property type="entry name" value="Quinoprotein_ADH-like_sf"/>
</dbReference>
<evidence type="ECO:0000313" key="9">
    <source>
        <dbReference type="EMBL" id="PWA77723.1"/>
    </source>
</evidence>
<gene>
    <name evidence="9" type="ORF">CTI12_AA222330</name>
</gene>
<dbReference type="InterPro" id="IPR007287">
    <property type="entry name" value="Sof1"/>
</dbReference>
<dbReference type="Pfam" id="PF04158">
    <property type="entry name" value="Sof1"/>
    <property type="match status" value="1"/>
</dbReference>
<feature type="region of interest" description="Disordered" evidence="7">
    <location>
        <begin position="138"/>
        <end position="172"/>
    </location>
</feature>
<evidence type="ECO:0000313" key="10">
    <source>
        <dbReference type="Proteomes" id="UP000245207"/>
    </source>
</evidence>
<keyword evidence="5" id="KW-0539">Nucleus</keyword>
<proteinExistence type="inferred from homology"/>
<keyword evidence="10" id="KW-1185">Reference proteome</keyword>
<dbReference type="InterPro" id="IPR015943">
    <property type="entry name" value="WD40/YVTN_repeat-like_dom_sf"/>
</dbReference>
<evidence type="ECO:0000256" key="5">
    <source>
        <dbReference type="ARBA" id="ARBA00023242"/>
    </source>
</evidence>
<organism evidence="9 10">
    <name type="scientific">Artemisia annua</name>
    <name type="common">Sweet wormwood</name>
    <dbReference type="NCBI Taxonomy" id="35608"/>
    <lineage>
        <taxon>Eukaryota</taxon>
        <taxon>Viridiplantae</taxon>
        <taxon>Streptophyta</taxon>
        <taxon>Embryophyta</taxon>
        <taxon>Tracheophyta</taxon>
        <taxon>Spermatophyta</taxon>
        <taxon>Magnoliopsida</taxon>
        <taxon>eudicotyledons</taxon>
        <taxon>Gunneridae</taxon>
        <taxon>Pentapetalae</taxon>
        <taxon>asterids</taxon>
        <taxon>campanulids</taxon>
        <taxon>Asterales</taxon>
        <taxon>Asteraceae</taxon>
        <taxon>Asteroideae</taxon>
        <taxon>Anthemideae</taxon>
        <taxon>Artemisiinae</taxon>
        <taxon>Artemisia</taxon>
    </lineage>
</organism>
<dbReference type="InterPro" id="IPR051733">
    <property type="entry name" value="WD_repeat_DCAF13/WDSOF1"/>
</dbReference>
<feature type="compositionally biased region" description="Basic and acidic residues" evidence="7">
    <location>
        <begin position="138"/>
        <end position="148"/>
    </location>
</feature>
<dbReference type="PANTHER" id="PTHR22851:SF0">
    <property type="entry name" value="DDB1- AND CUL4-ASSOCIATED FACTOR 13"/>
    <property type="match status" value="1"/>
</dbReference>
<dbReference type="SMART" id="SM00320">
    <property type="entry name" value="WD40"/>
    <property type="match status" value="2"/>
</dbReference>
<evidence type="ECO:0000256" key="7">
    <source>
        <dbReference type="SAM" id="MobiDB-lite"/>
    </source>
</evidence>
<feature type="repeat" description="WD" evidence="6">
    <location>
        <begin position="76"/>
        <end position="117"/>
    </location>
</feature>
<dbReference type="PANTHER" id="PTHR22851">
    <property type="entry name" value="U3 SMALL NUCLEOLAR RNA U3 SNORNA ASSOCIATED PROTEIN"/>
    <property type="match status" value="1"/>
</dbReference>
<dbReference type="GO" id="GO:0000462">
    <property type="term" value="P:maturation of SSU-rRNA from tricistronic rRNA transcript (SSU-rRNA, 5.8S rRNA, LSU-rRNA)"/>
    <property type="evidence" value="ECO:0007669"/>
    <property type="project" value="TreeGrafter"/>
</dbReference>
<name>A0A2U1NW30_ARTAN</name>
<dbReference type="PROSITE" id="PS50082">
    <property type="entry name" value="WD_REPEATS_2"/>
    <property type="match status" value="1"/>
</dbReference>
<evidence type="ECO:0000256" key="6">
    <source>
        <dbReference type="PROSITE-ProRule" id="PRU00221"/>
    </source>
</evidence>
<dbReference type="InterPro" id="IPR001680">
    <property type="entry name" value="WD40_rpt"/>
</dbReference>
<accession>A0A2U1NW30</accession>
<sequence length="172" mass="19980">MGCANSWLSWQANENCNCYSYDARKLDEANCVQKDHLSAVMDIDYPPTGREFVTESYDRTVWIFLYNGGHSRKIYHTKRMHRVLCAKFSRDASYVISGSDDTNLRLWKAKASEQLGVVSICRNQHTTYKAGILRRTMADAEKRKEDRRRAHSAPGSMPRKSRRKNRIVKEIE</sequence>
<keyword evidence="3 6" id="KW-0853">WD repeat</keyword>
<evidence type="ECO:0000256" key="2">
    <source>
        <dbReference type="ARBA" id="ARBA00005649"/>
    </source>
</evidence>
<dbReference type="STRING" id="35608.A0A2U1NW30"/>
<comment type="caution">
    <text evidence="9">The sequence shown here is derived from an EMBL/GenBank/DDBJ whole genome shotgun (WGS) entry which is preliminary data.</text>
</comment>
<evidence type="ECO:0000259" key="8">
    <source>
        <dbReference type="Pfam" id="PF04158"/>
    </source>
</evidence>
<reference evidence="9 10" key="1">
    <citation type="journal article" date="2018" name="Mol. Plant">
        <title>The genome of Artemisia annua provides insight into the evolution of Asteraceae family and artemisinin biosynthesis.</title>
        <authorList>
            <person name="Shen Q."/>
            <person name="Zhang L."/>
            <person name="Liao Z."/>
            <person name="Wang S."/>
            <person name="Yan T."/>
            <person name="Shi P."/>
            <person name="Liu M."/>
            <person name="Fu X."/>
            <person name="Pan Q."/>
            <person name="Wang Y."/>
            <person name="Lv Z."/>
            <person name="Lu X."/>
            <person name="Zhang F."/>
            <person name="Jiang W."/>
            <person name="Ma Y."/>
            <person name="Chen M."/>
            <person name="Hao X."/>
            <person name="Li L."/>
            <person name="Tang Y."/>
            <person name="Lv G."/>
            <person name="Zhou Y."/>
            <person name="Sun X."/>
            <person name="Brodelius P.E."/>
            <person name="Rose J.K.C."/>
            <person name="Tang K."/>
        </authorList>
    </citation>
    <scope>NUCLEOTIDE SEQUENCE [LARGE SCALE GENOMIC DNA]</scope>
    <source>
        <strain evidence="10">cv. Huhao1</strain>
        <tissue evidence="9">Leaf</tissue>
    </source>
</reference>
<feature type="domain" description="Sof1-like protein" evidence="8">
    <location>
        <begin position="127"/>
        <end position="167"/>
    </location>
</feature>
<evidence type="ECO:0000256" key="4">
    <source>
        <dbReference type="ARBA" id="ARBA00022737"/>
    </source>
</evidence>
<comment type="similarity">
    <text evidence="2">Belongs to the WD repeat DCAF13/WDSOF1 family.</text>
</comment>
<keyword evidence="4" id="KW-0677">Repeat</keyword>
<dbReference type="SUPFAM" id="SSF50998">
    <property type="entry name" value="Quinoprotein alcohol dehydrogenase-like"/>
    <property type="match status" value="1"/>
</dbReference>
<dbReference type="Pfam" id="PF00400">
    <property type="entry name" value="WD40"/>
    <property type="match status" value="2"/>
</dbReference>
<dbReference type="GO" id="GO:0032040">
    <property type="term" value="C:small-subunit processome"/>
    <property type="evidence" value="ECO:0007669"/>
    <property type="project" value="TreeGrafter"/>
</dbReference>